<evidence type="ECO:0000313" key="8">
    <source>
        <dbReference type="Proteomes" id="UP000887222"/>
    </source>
</evidence>
<feature type="chain" id="PRO_5045278816" description="Outer membrane protein assembly factor BamE" evidence="5">
    <location>
        <begin position="33"/>
        <end position="191"/>
    </location>
</feature>
<keyword evidence="8" id="KW-1185">Reference proteome</keyword>
<comment type="similarity">
    <text evidence="4">Belongs to the BamE family.</text>
</comment>
<accession>A0ABQ4Q8K5</accession>
<keyword evidence="1 4" id="KW-0732">Signal</keyword>
<comment type="caution">
    <text evidence="7">The sequence shown here is derived from an EMBL/GenBank/DDBJ whole genome shotgun (WGS) entry which is preliminary data.</text>
</comment>
<evidence type="ECO:0000256" key="2">
    <source>
        <dbReference type="ARBA" id="ARBA00023136"/>
    </source>
</evidence>
<keyword evidence="2 4" id="KW-0472">Membrane</keyword>
<evidence type="ECO:0000256" key="3">
    <source>
        <dbReference type="ARBA" id="ARBA00023237"/>
    </source>
</evidence>
<comment type="subunit">
    <text evidence="4">Part of the Bam complex.</text>
</comment>
<dbReference type="InterPro" id="IPR007450">
    <property type="entry name" value="BamE_dom"/>
</dbReference>
<dbReference type="HAMAP" id="MF_00925">
    <property type="entry name" value="OM_assembly_BamE"/>
    <property type="match status" value="1"/>
</dbReference>
<dbReference type="PANTHER" id="PTHR37482:SF1">
    <property type="entry name" value="OUTER MEMBRANE PROTEIN ASSEMBLY FACTOR BAME"/>
    <property type="match status" value="1"/>
</dbReference>
<dbReference type="RefSeq" id="WP_309295124.1">
    <property type="nucleotide sequence ID" value="NZ_BPMK01000015.1"/>
</dbReference>
<feature type="signal peptide" evidence="5">
    <location>
        <begin position="1"/>
        <end position="32"/>
    </location>
</feature>
<feature type="domain" description="Outer membrane protein assembly factor BamE" evidence="6">
    <location>
        <begin position="98"/>
        <end position="173"/>
    </location>
</feature>
<keyword evidence="3 4" id="KW-0998">Cell outer membrane</keyword>
<comment type="function">
    <text evidence="4">Part of the outer membrane protein assembly complex, which is involved in assembly and insertion of beta-barrel proteins into the outer membrane.</text>
</comment>
<keyword evidence="4" id="KW-0564">Palmitate</keyword>
<dbReference type="Pfam" id="PF04355">
    <property type="entry name" value="BamE"/>
    <property type="match status" value="1"/>
</dbReference>
<dbReference type="Gene3D" id="3.30.1450.10">
    <property type="match status" value="1"/>
</dbReference>
<protein>
    <recommendedName>
        <fullName evidence="4">Outer membrane protein assembly factor BamE</fullName>
    </recommendedName>
</protein>
<evidence type="ECO:0000256" key="1">
    <source>
        <dbReference type="ARBA" id="ARBA00022729"/>
    </source>
</evidence>
<name>A0ABQ4Q8K5_9BURK</name>
<keyword evidence="4" id="KW-0449">Lipoprotein</keyword>
<evidence type="ECO:0000259" key="6">
    <source>
        <dbReference type="Pfam" id="PF04355"/>
    </source>
</evidence>
<dbReference type="Proteomes" id="UP000887222">
    <property type="component" value="Unassembled WGS sequence"/>
</dbReference>
<dbReference type="EMBL" id="BPMK01000015">
    <property type="protein sequence ID" value="GIZ53242.1"/>
    <property type="molecule type" value="Genomic_DNA"/>
</dbReference>
<evidence type="ECO:0000256" key="5">
    <source>
        <dbReference type="SAM" id="SignalP"/>
    </source>
</evidence>
<gene>
    <name evidence="4" type="primary">bamE</name>
    <name evidence="7" type="ORF">NCCP691_32560</name>
</gene>
<evidence type="ECO:0000313" key="7">
    <source>
        <dbReference type="EMBL" id="GIZ53242.1"/>
    </source>
</evidence>
<proteinExistence type="inferred from homology"/>
<dbReference type="InterPro" id="IPR026592">
    <property type="entry name" value="BamE"/>
</dbReference>
<dbReference type="PANTHER" id="PTHR37482">
    <property type="entry name" value="OUTER MEMBRANE PROTEIN ASSEMBLY FACTOR BAME"/>
    <property type="match status" value="1"/>
</dbReference>
<sequence>MQMSSVRTDRTPAAAGALVLALATLMAGCASKNPLIDEPAPAAKAAPAAPAVSAAPATASAAPAAADTSAGTVVQSGPTGIYRFLGFLAPYRIEIQQGNFVSREAVAQLEEGMKRPEGVTREQVRFVLGTPLLTDPFHADRWDYVFRLKKRSGEVIASRVTAYFEGNRLARIEGDKLPTEQEYLGLIAGSK</sequence>
<evidence type="ECO:0000256" key="4">
    <source>
        <dbReference type="HAMAP-Rule" id="MF_00925"/>
    </source>
</evidence>
<dbReference type="InterPro" id="IPR037873">
    <property type="entry name" value="BamE-like"/>
</dbReference>
<organism evidence="7 8">
    <name type="scientific">Noviherbaspirillum aridicola</name>
    <dbReference type="NCBI Taxonomy" id="2849687"/>
    <lineage>
        <taxon>Bacteria</taxon>
        <taxon>Pseudomonadati</taxon>
        <taxon>Pseudomonadota</taxon>
        <taxon>Betaproteobacteria</taxon>
        <taxon>Burkholderiales</taxon>
        <taxon>Oxalobacteraceae</taxon>
        <taxon>Noviherbaspirillum</taxon>
    </lineage>
</organism>
<reference evidence="7 8" key="1">
    <citation type="journal article" date="2022" name="Int. J. Syst. Evol. Microbiol.">
        <title>Noviherbaspirillum aridicola sp. nov., isolated from an arid soil in Pakistan.</title>
        <authorList>
            <person name="Khan I.U."/>
            <person name="Saqib M."/>
            <person name="Amin A."/>
            <person name="Hussain F."/>
            <person name="Li L."/>
            <person name="Liu Y.H."/>
            <person name="Fang B.Z."/>
            <person name="Ahmed I."/>
            <person name="Li W.J."/>
        </authorList>
    </citation>
    <scope>NUCLEOTIDE SEQUENCE [LARGE SCALE GENOMIC DNA]</scope>
    <source>
        <strain evidence="7 8">NCCP-691</strain>
    </source>
</reference>
<dbReference type="PROSITE" id="PS51257">
    <property type="entry name" value="PROKAR_LIPOPROTEIN"/>
    <property type="match status" value="1"/>
</dbReference>
<comment type="subcellular location">
    <subcellularLocation>
        <location evidence="4">Cell outer membrane</location>
        <topology evidence="4">Lipid-anchor</topology>
    </subcellularLocation>
</comment>